<gene>
    <name evidence="1" type="ORF">I543_1069</name>
</gene>
<comment type="caution">
    <text evidence="1">The sequence shown here is derived from an EMBL/GenBank/DDBJ whole genome shotgun (WGS) entry which is preliminary data.</text>
</comment>
<name>A0A829Q0C7_9MYCO</name>
<organism evidence="1 2">
    <name type="scientific">Mycobacteroides abscessus 21</name>
    <dbReference type="NCBI Taxonomy" id="1299324"/>
    <lineage>
        <taxon>Bacteria</taxon>
        <taxon>Bacillati</taxon>
        <taxon>Actinomycetota</taxon>
        <taxon>Actinomycetes</taxon>
        <taxon>Mycobacteriales</taxon>
        <taxon>Mycobacteriaceae</taxon>
        <taxon>Mycobacteroides</taxon>
        <taxon>Mycobacteroides abscessus</taxon>
    </lineage>
</organism>
<dbReference type="EMBL" id="JAOF01000001">
    <property type="protein sequence ID" value="EUA46009.1"/>
    <property type="molecule type" value="Genomic_DNA"/>
</dbReference>
<dbReference type="AlphaFoldDB" id="A0A829Q0C7"/>
<reference evidence="1 2" key="1">
    <citation type="submission" date="2013-12" db="EMBL/GenBank/DDBJ databases">
        <authorList>
            <person name="Madinger N."/>
            <person name="Lenaerts A."/>
            <person name="Ordway D."/>
            <person name="DeGroote M.A."/>
            <person name="Parker T."/>
            <person name="Sizemore C."/>
            <person name="Tallon L.J."/>
            <person name="Sadzewicz L.K."/>
            <person name="Sengamalay N."/>
            <person name="Fraser C.M."/>
            <person name="Hine E."/>
            <person name="Shefchek K.A."/>
            <person name="Das S.P."/>
            <person name="Tettelin H."/>
        </authorList>
    </citation>
    <scope>NUCLEOTIDE SEQUENCE [LARGE SCALE GENOMIC DNA]</scope>
    <source>
        <strain evidence="1 2">21</strain>
    </source>
</reference>
<protein>
    <submittedName>
        <fullName evidence="1">Uncharacterized protein</fullName>
    </submittedName>
</protein>
<evidence type="ECO:0000313" key="2">
    <source>
        <dbReference type="Proteomes" id="UP000020103"/>
    </source>
</evidence>
<accession>A0A829Q0C7</accession>
<dbReference type="Proteomes" id="UP000020103">
    <property type="component" value="Unassembled WGS sequence"/>
</dbReference>
<evidence type="ECO:0000313" key="1">
    <source>
        <dbReference type="EMBL" id="EUA46009.1"/>
    </source>
</evidence>
<proteinExistence type="predicted"/>
<sequence>MLPHVWQGNRVLGEESSDRKQRKASAFGHFKKLLRSVVRQELSLLLKIALDADAAIGEAHSTNTPIALQHLAELVLAKADG</sequence>